<dbReference type="AlphaFoldDB" id="B8BNE5"/>
<protein>
    <submittedName>
        <fullName evidence="1">Uncharacterized protein</fullName>
    </submittedName>
</protein>
<accession>B8BNE5</accession>
<name>B8BNE5_ORYSI</name>
<sequence length="131" mass="14716">MGLLTNKLGLSDMLDHPHQVRGKRKRPPVLNRGHADLLQHKVVSMKGIARRIKPEEHIARVMVDVASITIFGSEGPSQDTVEVDMERLQTLSCAQLAAIKIQGTLLMMHRNGIVMEVLFFDIVQLKFRILA</sequence>
<dbReference type="EMBL" id="CM000137">
    <property type="protein sequence ID" value="EEC68936.1"/>
    <property type="molecule type" value="Genomic_DNA"/>
</dbReference>
<evidence type="ECO:0000313" key="1">
    <source>
        <dbReference type="EMBL" id="EEC68936.1"/>
    </source>
</evidence>
<evidence type="ECO:0000313" key="2">
    <source>
        <dbReference type="Proteomes" id="UP000007015"/>
    </source>
</evidence>
<organism evidence="1 2">
    <name type="scientific">Oryza sativa subsp. indica</name>
    <name type="common">Rice</name>
    <dbReference type="NCBI Taxonomy" id="39946"/>
    <lineage>
        <taxon>Eukaryota</taxon>
        <taxon>Viridiplantae</taxon>
        <taxon>Streptophyta</taxon>
        <taxon>Embryophyta</taxon>
        <taxon>Tracheophyta</taxon>
        <taxon>Spermatophyta</taxon>
        <taxon>Magnoliopsida</taxon>
        <taxon>Liliopsida</taxon>
        <taxon>Poales</taxon>
        <taxon>Poaceae</taxon>
        <taxon>BOP clade</taxon>
        <taxon>Oryzoideae</taxon>
        <taxon>Oryzeae</taxon>
        <taxon>Oryzinae</taxon>
        <taxon>Oryza</taxon>
        <taxon>Oryza sativa</taxon>
    </lineage>
</organism>
<dbReference type="HOGENOM" id="CLU_1931002_0_0_1"/>
<gene>
    <name evidence="1" type="ORF">OsI_37636</name>
</gene>
<dbReference type="Proteomes" id="UP000007015">
    <property type="component" value="Chromosome 12"/>
</dbReference>
<reference evidence="1 2" key="1">
    <citation type="journal article" date="2005" name="PLoS Biol.">
        <title>The genomes of Oryza sativa: a history of duplications.</title>
        <authorList>
            <person name="Yu J."/>
            <person name="Wang J."/>
            <person name="Lin W."/>
            <person name="Li S."/>
            <person name="Li H."/>
            <person name="Zhou J."/>
            <person name="Ni P."/>
            <person name="Dong W."/>
            <person name="Hu S."/>
            <person name="Zeng C."/>
            <person name="Zhang J."/>
            <person name="Zhang Y."/>
            <person name="Li R."/>
            <person name="Xu Z."/>
            <person name="Li S."/>
            <person name="Li X."/>
            <person name="Zheng H."/>
            <person name="Cong L."/>
            <person name="Lin L."/>
            <person name="Yin J."/>
            <person name="Geng J."/>
            <person name="Li G."/>
            <person name="Shi J."/>
            <person name="Liu J."/>
            <person name="Lv H."/>
            <person name="Li J."/>
            <person name="Wang J."/>
            <person name="Deng Y."/>
            <person name="Ran L."/>
            <person name="Shi X."/>
            <person name="Wang X."/>
            <person name="Wu Q."/>
            <person name="Li C."/>
            <person name="Ren X."/>
            <person name="Wang J."/>
            <person name="Wang X."/>
            <person name="Li D."/>
            <person name="Liu D."/>
            <person name="Zhang X."/>
            <person name="Ji Z."/>
            <person name="Zhao W."/>
            <person name="Sun Y."/>
            <person name="Zhang Z."/>
            <person name="Bao J."/>
            <person name="Han Y."/>
            <person name="Dong L."/>
            <person name="Ji J."/>
            <person name="Chen P."/>
            <person name="Wu S."/>
            <person name="Liu J."/>
            <person name="Xiao Y."/>
            <person name="Bu D."/>
            <person name="Tan J."/>
            <person name="Yang L."/>
            <person name="Ye C."/>
            <person name="Zhang J."/>
            <person name="Xu J."/>
            <person name="Zhou Y."/>
            <person name="Yu Y."/>
            <person name="Zhang B."/>
            <person name="Zhuang S."/>
            <person name="Wei H."/>
            <person name="Liu B."/>
            <person name="Lei M."/>
            <person name="Yu H."/>
            <person name="Li Y."/>
            <person name="Xu H."/>
            <person name="Wei S."/>
            <person name="He X."/>
            <person name="Fang L."/>
            <person name="Zhang Z."/>
            <person name="Zhang Y."/>
            <person name="Huang X."/>
            <person name="Su Z."/>
            <person name="Tong W."/>
            <person name="Li J."/>
            <person name="Tong Z."/>
            <person name="Li S."/>
            <person name="Ye J."/>
            <person name="Wang L."/>
            <person name="Fang L."/>
            <person name="Lei T."/>
            <person name="Chen C."/>
            <person name="Chen H."/>
            <person name="Xu Z."/>
            <person name="Li H."/>
            <person name="Huang H."/>
            <person name="Zhang F."/>
            <person name="Xu H."/>
            <person name="Li N."/>
            <person name="Zhao C."/>
            <person name="Li S."/>
            <person name="Dong L."/>
            <person name="Huang Y."/>
            <person name="Li L."/>
            <person name="Xi Y."/>
            <person name="Qi Q."/>
            <person name="Li W."/>
            <person name="Zhang B."/>
            <person name="Hu W."/>
            <person name="Zhang Y."/>
            <person name="Tian X."/>
            <person name="Jiao Y."/>
            <person name="Liang X."/>
            <person name="Jin J."/>
            <person name="Gao L."/>
            <person name="Zheng W."/>
            <person name="Hao B."/>
            <person name="Liu S."/>
            <person name="Wang W."/>
            <person name="Yuan L."/>
            <person name="Cao M."/>
            <person name="McDermott J."/>
            <person name="Samudrala R."/>
            <person name="Wang J."/>
            <person name="Wong G.K."/>
            <person name="Yang H."/>
        </authorList>
    </citation>
    <scope>NUCLEOTIDE SEQUENCE [LARGE SCALE GENOMIC DNA]</scope>
    <source>
        <strain evidence="2">cv. 93-11</strain>
    </source>
</reference>
<proteinExistence type="predicted"/>
<dbReference type="Gramene" id="BGIOSGA036549-TA">
    <property type="protein sequence ID" value="BGIOSGA036549-PA"/>
    <property type="gene ID" value="BGIOSGA036549"/>
</dbReference>
<keyword evidence="2" id="KW-1185">Reference proteome</keyword>